<organism evidence="8 9">
    <name type="scientific">Methyloradius palustris</name>
    <dbReference type="NCBI Taxonomy" id="2778876"/>
    <lineage>
        <taxon>Bacteria</taxon>
        <taxon>Pseudomonadati</taxon>
        <taxon>Pseudomonadota</taxon>
        <taxon>Betaproteobacteria</taxon>
        <taxon>Nitrosomonadales</taxon>
        <taxon>Methylophilaceae</taxon>
        <taxon>Methyloradius</taxon>
    </lineage>
</organism>
<dbReference type="PROSITE" id="PS50112">
    <property type="entry name" value="PAS"/>
    <property type="match status" value="1"/>
</dbReference>
<evidence type="ECO:0000259" key="4">
    <source>
        <dbReference type="PROSITE" id="PS50112"/>
    </source>
</evidence>
<dbReference type="InterPro" id="IPR029787">
    <property type="entry name" value="Nucleotide_cyclase"/>
</dbReference>
<dbReference type="PANTHER" id="PTHR44757:SF2">
    <property type="entry name" value="BIOFILM ARCHITECTURE MAINTENANCE PROTEIN MBAA"/>
    <property type="match status" value="1"/>
</dbReference>
<dbReference type="FunFam" id="3.20.20.450:FF:000001">
    <property type="entry name" value="Cyclic di-GMP phosphodiesterase yahA"/>
    <property type="match status" value="1"/>
</dbReference>
<dbReference type="EMBL" id="AP024110">
    <property type="protein sequence ID" value="BCM24702.1"/>
    <property type="molecule type" value="Genomic_DNA"/>
</dbReference>
<dbReference type="Pfam" id="PF00990">
    <property type="entry name" value="GGDEF"/>
    <property type="match status" value="1"/>
</dbReference>
<dbReference type="PROSITE" id="PS50887">
    <property type="entry name" value="GGDEF"/>
    <property type="match status" value="1"/>
</dbReference>
<dbReference type="InterPro" id="IPR000700">
    <property type="entry name" value="PAS-assoc_C"/>
</dbReference>
<dbReference type="InterPro" id="IPR035965">
    <property type="entry name" value="PAS-like_dom_sf"/>
</dbReference>
<dbReference type="SUPFAM" id="SSF141868">
    <property type="entry name" value="EAL domain-like"/>
    <property type="match status" value="1"/>
</dbReference>
<dbReference type="KEGG" id="mpau:ZMTM_09610"/>
<gene>
    <name evidence="8" type="ORF">ZMTM_09610</name>
</gene>
<dbReference type="SMART" id="SM00091">
    <property type="entry name" value="PAS"/>
    <property type="match status" value="1"/>
</dbReference>
<keyword evidence="2" id="KW-0597">Phosphoprotein</keyword>
<dbReference type="SMART" id="SM00267">
    <property type="entry name" value="GGDEF"/>
    <property type="match status" value="1"/>
</dbReference>
<dbReference type="InterPro" id="IPR001633">
    <property type="entry name" value="EAL_dom"/>
</dbReference>
<dbReference type="PANTHER" id="PTHR44757">
    <property type="entry name" value="DIGUANYLATE CYCLASE DGCP"/>
    <property type="match status" value="1"/>
</dbReference>
<evidence type="ECO:0000259" key="3">
    <source>
        <dbReference type="PROSITE" id="PS50110"/>
    </source>
</evidence>
<dbReference type="NCBIfam" id="TIGR00229">
    <property type="entry name" value="sensory_box"/>
    <property type="match status" value="1"/>
</dbReference>
<accession>A0A8D5JYH6</accession>
<dbReference type="RefSeq" id="WP_221765205.1">
    <property type="nucleotide sequence ID" value="NZ_AP024110.1"/>
</dbReference>
<dbReference type="NCBIfam" id="TIGR00254">
    <property type="entry name" value="GGDEF"/>
    <property type="match status" value="1"/>
</dbReference>
<dbReference type="InterPro" id="IPR000014">
    <property type="entry name" value="PAS"/>
</dbReference>
<dbReference type="Pfam" id="PF00563">
    <property type="entry name" value="EAL"/>
    <property type="match status" value="1"/>
</dbReference>
<dbReference type="Gene3D" id="3.20.20.450">
    <property type="entry name" value="EAL domain"/>
    <property type="match status" value="1"/>
</dbReference>
<feature type="domain" description="EAL" evidence="6">
    <location>
        <begin position="438"/>
        <end position="692"/>
    </location>
</feature>
<dbReference type="InterPro" id="IPR052155">
    <property type="entry name" value="Biofilm_reg_signaling"/>
</dbReference>
<protein>
    <submittedName>
        <fullName evidence="8">GGDEF domain-containing protein</fullName>
    </submittedName>
</protein>
<keyword evidence="9" id="KW-1185">Reference proteome</keyword>
<feature type="modified residue" description="4-aspartylphosphate" evidence="2">
    <location>
        <position position="56"/>
    </location>
</feature>
<dbReference type="PROSITE" id="PS50113">
    <property type="entry name" value="PAC"/>
    <property type="match status" value="1"/>
</dbReference>
<dbReference type="GO" id="GO:0071732">
    <property type="term" value="P:cellular response to nitric oxide"/>
    <property type="evidence" value="ECO:0007669"/>
    <property type="project" value="UniProtKB-ARBA"/>
</dbReference>
<dbReference type="InterPro" id="IPR000160">
    <property type="entry name" value="GGDEF_dom"/>
</dbReference>
<dbReference type="GO" id="GO:0000160">
    <property type="term" value="P:phosphorelay signal transduction system"/>
    <property type="evidence" value="ECO:0007669"/>
    <property type="project" value="InterPro"/>
</dbReference>
<dbReference type="PROSITE" id="PS50110">
    <property type="entry name" value="RESPONSE_REGULATORY"/>
    <property type="match status" value="1"/>
</dbReference>
<dbReference type="Gene3D" id="3.30.450.20">
    <property type="entry name" value="PAS domain"/>
    <property type="match status" value="1"/>
</dbReference>
<dbReference type="SUPFAM" id="SSF52172">
    <property type="entry name" value="CheY-like"/>
    <property type="match status" value="1"/>
</dbReference>
<dbReference type="InterPro" id="IPR001789">
    <property type="entry name" value="Sig_transdc_resp-reg_receiver"/>
</dbReference>
<dbReference type="CDD" id="cd00130">
    <property type="entry name" value="PAS"/>
    <property type="match status" value="1"/>
</dbReference>
<evidence type="ECO:0000259" key="7">
    <source>
        <dbReference type="PROSITE" id="PS50887"/>
    </source>
</evidence>
<comment type="catalytic activity">
    <reaction evidence="1">
        <text>3',3'-c-di-GMP + H2O = 5'-phosphoguanylyl(3'-&gt;5')guanosine + H(+)</text>
        <dbReference type="Rhea" id="RHEA:24902"/>
        <dbReference type="ChEBI" id="CHEBI:15377"/>
        <dbReference type="ChEBI" id="CHEBI:15378"/>
        <dbReference type="ChEBI" id="CHEBI:58754"/>
        <dbReference type="ChEBI" id="CHEBI:58805"/>
        <dbReference type="EC" id="3.1.4.52"/>
    </reaction>
    <physiologicalReaction direction="left-to-right" evidence="1">
        <dbReference type="Rhea" id="RHEA:24903"/>
    </physiologicalReaction>
</comment>
<dbReference type="GO" id="GO:0071111">
    <property type="term" value="F:cyclic-guanylate-specific phosphodiesterase activity"/>
    <property type="evidence" value="ECO:0007669"/>
    <property type="project" value="UniProtKB-EC"/>
</dbReference>
<sequence>MKLLKILLVEDSPTDAELTLRELKRGGVVCDIKHVDTEHDYRHQLSHFQPDIILSDYSLPTFDGLRALEIVKAEQPDIPFIFVSGTMGEETAIESLKQGAMDYIIKGNLSRLPTAINNALDRVQKREALKQAEEALLLHNHAIEVSATPTLIVDVSASGMPIIYINHAFEHVTGYSKEEVIGRNWNFLQGDDTNQLELEKLRQAIEEGSASSAVLRNYRKDGSLFINELYLSPVLTNPNGKVQYYVGVQNDITQIRQYQEALERQANYDLLTGLANRNLLKERIKHAFNEGRRSGKVFTVAFIDIDNFKRVNDSLGHSIGDELIKMVAERLQHCVREGDTVARVGGDEFVMLLTSQSSEESTHVVLQRINIEMGKPFPLTKKQLTVTCSIGLASFPRDGDNAETLMANADSAMYRAKANGRNNFQFYAKEMNAELGERLSLENDLWHALERDELILHYQPQINMFTGEVIGMEALVRWQHPTRGLIPPIQFISIAEDDGLIIPIGEWVLRKACEDNQQLQLDGFKPIRVAVNLSARQLVQKSLVRTVSQILAQTRMQPQYLELEITESMIMHNVEDSISLLSKINKLGVQLSLDDFGTGYSSLAYLKRFPIKRLKIDKSFIRDIATDPNDAIISRSIIALAHALQVESIAEGVETVEQFEFLKANGCNEVQGYLFSKPLPIDALRIFLASNPVRTTIPSAALDF</sequence>
<dbReference type="Proteomes" id="UP000826722">
    <property type="component" value="Chromosome"/>
</dbReference>
<reference evidence="8" key="1">
    <citation type="journal article" date="2021" name="Arch. Microbiol.">
        <title>Methyloradius palustris gen. nov., sp. nov., a methanol-oxidizing bacterium isolated from snow.</title>
        <authorList>
            <person name="Miyadera T."/>
            <person name="Kojima H."/>
            <person name="Fukui M."/>
        </authorList>
    </citation>
    <scope>NUCLEOTIDE SEQUENCE</scope>
    <source>
        <strain evidence="8">Zm11</strain>
    </source>
</reference>
<dbReference type="InterPro" id="IPR035919">
    <property type="entry name" value="EAL_sf"/>
</dbReference>
<dbReference type="InterPro" id="IPR011006">
    <property type="entry name" value="CheY-like_superfamily"/>
</dbReference>
<feature type="domain" description="GGDEF" evidence="7">
    <location>
        <begin position="296"/>
        <end position="429"/>
    </location>
</feature>
<dbReference type="SUPFAM" id="SSF55073">
    <property type="entry name" value="Nucleotide cyclase"/>
    <property type="match status" value="1"/>
</dbReference>
<dbReference type="Gene3D" id="3.40.50.2300">
    <property type="match status" value="1"/>
</dbReference>
<evidence type="ECO:0000259" key="5">
    <source>
        <dbReference type="PROSITE" id="PS50113"/>
    </source>
</evidence>
<dbReference type="SMART" id="SM00086">
    <property type="entry name" value="PAC"/>
    <property type="match status" value="1"/>
</dbReference>
<dbReference type="InterPro" id="IPR043128">
    <property type="entry name" value="Rev_trsase/Diguanyl_cyclase"/>
</dbReference>
<evidence type="ECO:0000259" key="6">
    <source>
        <dbReference type="PROSITE" id="PS50883"/>
    </source>
</evidence>
<dbReference type="CDD" id="cd01949">
    <property type="entry name" value="GGDEF"/>
    <property type="match status" value="1"/>
</dbReference>
<dbReference type="Pfam" id="PF00072">
    <property type="entry name" value="Response_reg"/>
    <property type="match status" value="1"/>
</dbReference>
<dbReference type="SMART" id="SM00448">
    <property type="entry name" value="REC"/>
    <property type="match status" value="1"/>
</dbReference>
<dbReference type="CDD" id="cd01948">
    <property type="entry name" value="EAL"/>
    <property type="match status" value="1"/>
</dbReference>
<name>A0A8D5JYH6_9PROT</name>
<dbReference type="InterPro" id="IPR001610">
    <property type="entry name" value="PAC"/>
</dbReference>
<evidence type="ECO:0000256" key="1">
    <source>
        <dbReference type="ARBA" id="ARBA00051114"/>
    </source>
</evidence>
<feature type="domain" description="PAC" evidence="5">
    <location>
        <begin position="211"/>
        <end position="264"/>
    </location>
</feature>
<dbReference type="Gene3D" id="3.30.70.270">
    <property type="match status" value="1"/>
</dbReference>
<dbReference type="AlphaFoldDB" id="A0A8D5JYH6"/>
<feature type="domain" description="PAS" evidence="4">
    <location>
        <begin position="141"/>
        <end position="208"/>
    </location>
</feature>
<dbReference type="CDD" id="cd00156">
    <property type="entry name" value="REC"/>
    <property type="match status" value="1"/>
</dbReference>
<dbReference type="SMART" id="SM00052">
    <property type="entry name" value="EAL"/>
    <property type="match status" value="1"/>
</dbReference>
<feature type="domain" description="Response regulatory" evidence="3">
    <location>
        <begin position="5"/>
        <end position="121"/>
    </location>
</feature>
<dbReference type="Pfam" id="PF13426">
    <property type="entry name" value="PAS_9"/>
    <property type="match status" value="1"/>
</dbReference>
<dbReference type="FunFam" id="3.30.70.270:FF:000001">
    <property type="entry name" value="Diguanylate cyclase domain protein"/>
    <property type="match status" value="1"/>
</dbReference>
<evidence type="ECO:0000256" key="2">
    <source>
        <dbReference type="PROSITE-ProRule" id="PRU00169"/>
    </source>
</evidence>
<proteinExistence type="predicted"/>
<evidence type="ECO:0000313" key="8">
    <source>
        <dbReference type="EMBL" id="BCM24702.1"/>
    </source>
</evidence>
<dbReference type="PROSITE" id="PS50883">
    <property type="entry name" value="EAL"/>
    <property type="match status" value="1"/>
</dbReference>
<dbReference type="SUPFAM" id="SSF55785">
    <property type="entry name" value="PYP-like sensor domain (PAS domain)"/>
    <property type="match status" value="1"/>
</dbReference>
<evidence type="ECO:0000313" key="9">
    <source>
        <dbReference type="Proteomes" id="UP000826722"/>
    </source>
</evidence>